<dbReference type="CDD" id="cd08966">
    <property type="entry name" value="EcFpg-like_N"/>
    <property type="match status" value="1"/>
</dbReference>
<keyword evidence="14" id="KW-0234">DNA repair</keyword>
<keyword evidence="12" id="KW-0862">Zinc</keyword>
<organism evidence="23 24">
    <name type="scientific">Spiribacter curvatus</name>
    <dbReference type="NCBI Taxonomy" id="1335757"/>
    <lineage>
        <taxon>Bacteria</taxon>
        <taxon>Pseudomonadati</taxon>
        <taxon>Pseudomonadota</taxon>
        <taxon>Gammaproteobacteria</taxon>
        <taxon>Chromatiales</taxon>
        <taxon>Ectothiorhodospiraceae</taxon>
        <taxon>Spiribacter</taxon>
    </lineage>
</organism>
<evidence type="ECO:0000313" key="23">
    <source>
        <dbReference type="EMBL" id="AGY91159.1"/>
    </source>
</evidence>
<comment type="subunit">
    <text evidence="4">Monomer.</text>
</comment>
<keyword evidence="8" id="KW-0479">Metal-binding</keyword>
<dbReference type="GO" id="GO:0140078">
    <property type="term" value="F:class I DNA-(apurinic or apyrimidinic site) endonuclease activity"/>
    <property type="evidence" value="ECO:0007669"/>
    <property type="project" value="UniProtKB-EC"/>
</dbReference>
<dbReference type="PANTHER" id="PTHR22993">
    <property type="entry name" value="FORMAMIDOPYRIMIDINE-DNA GLYCOSYLASE"/>
    <property type="match status" value="1"/>
</dbReference>
<evidence type="ECO:0000256" key="17">
    <source>
        <dbReference type="ARBA" id="ARBA00023295"/>
    </source>
</evidence>
<dbReference type="EC" id="3.2.2.23" evidence="5"/>
<dbReference type="Proteomes" id="UP000017640">
    <property type="component" value="Chromosome"/>
</dbReference>
<dbReference type="Gene3D" id="1.10.8.50">
    <property type="match status" value="1"/>
</dbReference>
<dbReference type="HOGENOM" id="CLU_038423_1_1_6"/>
<dbReference type="FunFam" id="1.10.8.50:FF:000003">
    <property type="entry name" value="Formamidopyrimidine-DNA glycosylase"/>
    <property type="match status" value="1"/>
</dbReference>
<dbReference type="NCBIfam" id="NF002211">
    <property type="entry name" value="PRK01103.1"/>
    <property type="match status" value="1"/>
</dbReference>
<evidence type="ECO:0000256" key="15">
    <source>
        <dbReference type="ARBA" id="ARBA00023239"/>
    </source>
</evidence>
<evidence type="ECO:0000256" key="12">
    <source>
        <dbReference type="ARBA" id="ARBA00022833"/>
    </source>
</evidence>
<keyword evidence="17" id="KW-0326">Glycosidase</keyword>
<keyword evidence="16" id="KW-0511">Multifunctional enzyme</keyword>
<evidence type="ECO:0000256" key="9">
    <source>
        <dbReference type="ARBA" id="ARBA00022763"/>
    </source>
</evidence>
<comment type="catalytic activity">
    <reaction evidence="19">
        <text>2'-deoxyribonucleotide-(2'-deoxyribose 5'-phosphate)-2'-deoxyribonucleotide-DNA = a 3'-end 2'-deoxyribonucleotide-(2,3-dehydro-2,3-deoxyribose 5'-phosphate)-DNA + a 5'-end 5'-phospho-2'-deoxyribonucleoside-DNA + H(+)</text>
        <dbReference type="Rhea" id="RHEA:66592"/>
        <dbReference type="Rhea" id="RHEA-COMP:13180"/>
        <dbReference type="Rhea" id="RHEA-COMP:16897"/>
        <dbReference type="Rhea" id="RHEA-COMP:17067"/>
        <dbReference type="ChEBI" id="CHEBI:15378"/>
        <dbReference type="ChEBI" id="CHEBI:136412"/>
        <dbReference type="ChEBI" id="CHEBI:157695"/>
        <dbReference type="ChEBI" id="CHEBI:167181"/>
        <dbReference type="EC" id="4.2.99.18"/>
    </reaction>
</comment>
<comment type="similarity">
    <text evidence="3">Belongs to the FPG family.</text>
</comment>
<dbReference type="NCBIfam" id="TIGR00577">
    <property type="entry name" value="fpg"/>
    <property type="match status" value="1"/>
</dbReference>
<evidence type="ECO:0000259" key="21">
    <source>
        <dbReference type="PROSITE" id="PS51066"/>
    </source>
</evidence>
<dbReference type="GO" id="GO:0003684">
    <property type="term" value="F:damaged DNA binding"/>
    <property type="evidence" value="ECO:0007669"/>
    <property type="project" value="InterPro"/>
</dbReference>
<protein>
    <recommendedName>
        <fullName evidence="7">Formamidopyrimidine-DNA glycosylase</fullName>
        <ecNumber evidence="5">3.2.2.23</ecNumber>
        <ecNumber evidence="6">4.2.99.18</ecNumber>
    </recommendedName>
    <alternativeName>
        <fullName evidence="18">DNA-(apurinic or apyrimidinic site) lyase MutM</fullName>
    </alternativeName>
</protein>
<dbReference type="STRING" id="1335757.SPICUR_00670"/>
<dbReference type="PATRIC" id="fig|1335757.3.peg.134"/>
<reference evidence="23 24" key="1">
    <citation type="journal article" date="2013" name="BMC Genomics">
        <title>Genomes of "Spiribacter", a streamlined, successful halophilic bacterium.</title>
        <authorList>
            <person name="Lopez-Perez M."/>
            <person name="Ghai R."/>
            <person name="Leon M.J."/>
            <person name="Rodriguez-Olmos A."/>
            <person name="Copa-Patino J.L."/>
            <person name="Soliveri J."/>
            <person name="Sanchez-Porro C."/>
            <person name="Ventosa A."/>
            <person name="Rodriguez-Valera F."/>
        </authorList>
    </citation>
    <scope>NUCLEOTIDE SEQUENCE [LARGE SCALE GENOMIC DNA]</scope>
    <source>
        <strain evidence="23 24">UAH-SP71</strain>
    </source>
</reference>
<dbReference type="SUPFAM" id="SSF81624">
    <property type="entry name" value="N-terminal domain of MutM-like DNA repair proteins"/>
    <property type="match status" value="1"/>
</dbReference>
<dbReference type="Pfam" id="PF06827">
    <property type="entry name" value="zf-FPG_IleRS"/>
    <property type="match status" value="1"/>
</dbReference>
<proteinExistence type="inferred from homology"/>
<keyword evidence="24" id="KW-1185">Reference proteome</keyword>
<keyword evidence="10 20" id="KW-0863">Zinc-finger</keyword>
<dbReference type="PROSITE" id="PS51066">
    <property type="entry name" value="ZF_FPG_2"/>
    <property type="match status" value="1"/>
</dbReference>
<dbReference type="Pfam" id="PF06831">
    <property type="entry name" value="H2TH"/>
    <property type="match status" value="1"/>
</dbReference>
<feature type="domain" description="Formamidopyrimidine-DNA glycosylase catalytic" evidence="22">
    <location>
        <begin position="1"/>
        <end position="62"/>
    </location>
</feature>
<evidence type="ECO:0000256" key="6">
    <source>
        <dbReference type="ARBA" id="ARBA00012720"/>
    </source>
</evidence>
<dbReference type="InterPro" id="IPR010663">
    <property type="entry name" value="Znf_FPG/IleRS"/>
</dbReference>
<dbReference type="Gene3D" id="3.20.190.10">
    <property type="entry name" value="MutM-like, N-terminal"/>
    <property type="match status" value="1"/>
</dbReference>
<evidence type="ECO:0000256" key="1">
    <source>
        <dbReference type="ARBA" id="ARBA00001668"/>
    </source>
</evidence>
<dbReference type="InterPro" id="IPR020629">
    <property type="entry name" value="FPG_Glyclase"/>
</dbReference>
<dbReference type="InterPro" id="IPR010979">
    <property type="entry name" value="Ribosomal_uS13-like_H2TH"/>
</dbReference>
<gene>
    <name evidence="23" type="ORF">SPICUR_00670</name>
</gene>
<keyword evidence="13" id="KW-0238">DNA-binding</keyword>
<dbReference type="GO" id="GO:0008270">
    <property type="term" value="F:zinc ion binding"/>
    <property type="evidence" value="ECO:0007669"/>
    <property type="project" value="UniProtKB-KW"/>
</dbReference>
<evidence type="ECO:0000256" key="11">
    <source>
        <dbReference type="ARBA" id="ARBA00022801"/>
    </source>
</evidence>
<evidence type="ECO:0000256" key="18">
    <source>
        <dbReference type="ARBA" id="ARBA00030638"/>
    </source>
</evidence>
<dbReference type="PROSITE" id="PS01242">
    <property type="entry name" value="ZF_FPG_1"/>
    <property type="match status" value="1"/>
</dbReference>
<evidence type="ECO:0000259" key="22">
    <source>
        <dbReference type="PROSITE" id="PS51068"/>
    </source>
</evidence>
<dbReference type="SUPFAM" id="SSF57716">
    <property type="entry name" value="Glucocorticoid receptor-like (DNA-binding domain)"/>
    <property type="match status" value="1"/>
</dbReference>
<sequence>MDRRAKYLIMRLDSDNALLIHLGMSGYIRVVPRATPPQKHDHIDLVFSNDRCLRFHDPRRFGSVHLIDEPAESHALLSKLGPEPFDDRFDGAYLYAIADKRRLAVKSFIMDSHIVVGVGNIYATEALHRAGIHPGRSAGRVSQRRYDRLAASIQAVLSEAIEAGGTTLRDFARSDGQPGYFQQSLDAYGRGGTTCPRCGRTMRSTRLAQRATVYCPGCQR</sequence>
<evidence type="ECO:0000256" key="5">
    <source>
        <dbReference type="ARBA" id="ARBA00012024"/>
    </source>
</evidence>
<dbReference type="KEGG" id="spiu:SPICUR_00670"/>
<evidence type="ECO:0000256" key="7">
    <source>
        <dbReference type="ARBA" id="ARBA00016240"/>
    </source>
</evidence>
<dbReference type="GO" id="GO:0006284">
    <property type="term" value="P:base-excision repair"/>
    <property type="evidence" value="ECO:0007669"/>
    <property type="project" value="InterPro"/>
</dbReference>
<dbReference type="InterPro" id="IPR000214">
    <property type="entry name" value="Znf_DNA_glyclase/AP_lyase"/>
</dbReference>
<dbReference type="PROSITE" id="PS51068">
    <property type="entry name" value="FPG_CAT"/>
    <property type="match status" value="1"/>
</dbReference>
<comment type="catalytic activity">
    <reaction evidence="1">
        <text>Hydrolysis of DNA containing ring-opened 7-methylguanine residues, releasing 2,6-diamino-4-hydroxy-5-(N-methyl)formamidopyrimidine.</text>
        <dbReference type="EC" id="3.2.2.23"/>
    </reaction>
</comment>
<comment type="cofactor">
    <cofactor evidence="2">
        <name>Zn(2+)</name>
        <dbReference type="ChEBI" id="CHEBI:29105"/>
    </cofactor>
</comment>
<feature type="domain" description="FPG-type" evidence="21">
    <location>
        <begin position="186"/>
        <end position="220"/>
    </location>
</feature>
<keyword evidence="15" id="KW-0456">Lyase</keyword>
<dbReference type="InterPro" id="IPR035937">
    <property type="entry name" value="FPG_N"/>
</dbReference>
<evidence type="ECO:0000256" key="13">
    <source>
        <dbReference type="ARBA" id="ARBA00023125"/>
    </source>
</evidence>
<keyword evidence="11" id="KW-0378">Hydrolase</keyword>
<dbReference type="InterPro" id="IPR015886">
    <property type="entry name" value="H2TH_FPG"/>
</dbReference>
<evidence type="ECO:0000256" key="3">
    <source>
        <dbReference type="ARBA" id="ARBA00009409"/>
    </source>
</evidence>
<evidence type="ECO:0000256" key="10">
    <source>
        <dbReference type="ARBA" id="ARBA00022771"/>
    </source>
</evidence>
<evidence type="ECO:0000256" key="20">
    <source>
        <dbReference type="PROSITE-ProRule" id="PRU00391"/>
    </source>
</evidence>
<dbReference type="GO" id="GO:0034039">
    <property type="term" value="F:8-oxo-7,8-dihydroguanine DNA N-glycosylase activity"/>
    <property type="evidence" value="ECO:0007669"/>
    <property type="project" value="TreeGrafter"/>
</dbReference>
<name>U5T0Y4_9GAMM</name>
<dbReference type="EMBL" id="CP005990">
    <property type="protein sequence ID" value="AGY91159.1"/>
    <property type="molecule type" value="Genomic_DNA"/>
</dbReference>
<dbReference type="SMART" id="SM01232">
    <property type="entry name" value="H2TH"/>
    <property type="match status" value="1"/>
</dbReference>
<dbReference type="InterPro" id="IPR012319">
    <property type="entry name" value="FPG_cat"/>
</dbReference>
<keyword evidence="9" id="KW-0227">DNA damage</keyword>
<dbReference type="SMART" id="SM00898">
    <property type="entry name" value="Fapy_DNA_glyco"/>
    <property type="match status" value="1"/>
</dbReference>
<evidence type="ECO:0000256" key="19">
    <source>
        <dbReference type="ARBA" id="ARBA00044632"/>
    </source>
</evidence>
<evidence type="ECO:0000313" key="24">
    <source>
        <dbReference type="Proteomes" id="UP000017640"/>
    </source>
</evidence>
<dbReference type="InterPro" id="IPR015887">
    <property type="entry name" value="DNA_glyclase_Znf_dom_DNA_BS"/>
</dbReference>
<dbReference type="AlphaFoldDB" id="U5T0Y4"/>
<dbReference type="PANTHER" id="PTHR22993:SF9">
    <property type="entry name" value="FORMAMIDOPYRIMIDINE-DNA GLYCOSYLASE"/>
    <property type="match status" value="1"/>
</dbReference>
<dbReference type="Pfam" id="PF01149">
    <property type="entry name" value="Fapy_DNA_glyco"/>
    <property type="match status" value="1"/>
</dbReference>
<accession>U5T0Y4</accession>
<evidence type="ECO:0000256" key="14">
    <source>
        <dbReference type="ARBA" id="ARBA00023204"/>
    </source>
</evidence>
<evidence type="ECO:0000256" key="8">
    <source>
        <dbReference type="ARBA" id="ARBA00022723"/>
    </source>
</evidence>
<evidence type="ECO:0000256" key="2">
    <source>
        <dbReference type="ARBA" id="ARBA00001947"/>
    </source>
</evidence>
<dbReference type="EC" id="4.2.99.18" evidence="6"/>
<evidence type="ECO:0000256" key="16">
    <source>
        <dbReference type="ARBA" id="ARBA00023268"/>
    </source>
</evidence>
<dbReference type="SUPFAM" id="SSF46946">
    <property type="entry name" value="S13-like H2TH domain"/>
    <property type="match status" value="1"/>
</dbReference>
<dbReference type="eggNOG" id="COG0266">
    <property type="taxonomic scope" value="Bacteria"/>
</dbReference>
<evidence type="ECO:0000256" key="4">
    <source>
        <dbReference type="ARBA" id="ARBA00011245"/>
    </source>
</evidence>